<dbReference type="STRING" id="756272.Plabr_3435"/>
<dbReference type="GO" id="GO:0016020">
    <property type="term" value="C:membrane"/>
    <property type="evidence" value="ECO:0007669"/>
    <property type="project" value="InterPro"/>
</dbReference>
<dbReference type="GO" id="GO:0016301">
    <property type="term" value="F:kinase activity"/>
    <property type="evidence" value="ECO:0007669"/>
    <property type="project" value="InterPro"/>
</dbReference>
<keyword evidence="1" id="KW-0472">Membrane</keyword>
<evidence type="ECO:0000313" key="2">
    <source>
        <dbReference type="EMBL" id="ADY61032.1"/>
    </source>
</evidence>
<evidence type="ECO:0000256" key="1">
    <source>
        <dbReference type="SAM" id="Phobius"/>
    </source>
</evidence>
<dbReference type="OrthoDB" id="215805at2"/>
<feature type="transmembrane region" description="Helical" evidence="1">
    <location>
        <begin position="43"/>
        <end position="61"/>
    </location>
</feature>
<name>F0SM77_RUBBR</name>
<sequence>MSQISTSHPGEDSPSLRARSAWRQRIVEAERGFTAGFRANSAFFFYFFTTSILLSFAVVLGLSGTQWALILLSVTVAISSELLYFAGQQLSRKLAKHLDEELSQLLSMVTAASMLTLFGSIATVVTVLGFRVFELYG</sequence>
<keyword evidence="1" id="KW-0812">Transmembrane</keyword>
<dbReference type="KEGG" id="pbs:Plabr_3435"/>
<organism evidence="2 3">
    <name type="scientific">Rubinisphaera brasiliensis (strain ATCC 49424 / DSM 5305 / JCM 21570 / IAM 15109 / NBRC 103401 / IFAM 1448)</name>
    <name type="common">Planctomyces brasiliensis</name>
    <dbReference type="NCBI Taxonomy" id="756272"/>
    <lineage>
        <taxon>Bacteria</taxon>
        <taxon>Pseudomonadati</taxon>
        <taxon>Planctomycetota</taxon>
        <taxon>Planctomycetia</taxon>
        <taxon>Planctomycetales</taxon>
        <taxon>Planctomycetaceae</taxon>
        <taxon>Rubinisphaera</taxon>
    </lineage>
</organism>
<dbReference type="InterPro" id="IPR036945">
    <property type="entry name" value="DAGK_sf"/>
</dbReference>
<feature type="transmembrane region" description="Helical" evidence="1">
    <location>
        <begin position="67"/>
        <end position="85"/>
    </location>
</feature>
<protein>
    <recommendedName>
        <fullName evidence="4">Prokaryotic diacylglycerol kinase</fullName>
    </recommendedName>
</protein>
<dbReference type="Proteomes" id="UP000006860">
    <property type="component" value="Chromosome"/>
</dbReference>
<proteinExistence type="predicted"/>
<dbReference type="eggNOG" id="COG0818">
    <property type="taxonomic scope" value="Bacteria"/>
</dbReference>
<gene>
    <name evidence="2" type="ordered locus">Plabr_3435</name>
</gene>
<keyword evidence="3" id="KW-1185">Reference proteome</keyword>
<dbReference type="HOGENOM" id="CLU_1863691_0_0_0"/>
<dbReference type="Gene3D" id="1.10.287.3610">
    <property type="match status" value="1"/>
</dbReference>
<keyword evidence="1" id="KW-1133">Transmembrane helix</keyword>
<dbReference type="RefSeq" id="WP_013629751.1">
    <property type="nucleotide sequence ID" value="NC_015174.1"/>
</dbReference>
<evidence type="ECO:0000313" key="3">
    <source>
        <dbReference type="Proteomes" id="UP000006860"/>
    </source>
</evidence>
<dbReference type="AlphaFoldDB" id="F0SM77"/>
<feature type="transmembrane region" description="Helical" evidence="1">
    <location>
        <begin position="105"/>
        <end position="130"/>
    </location>
</feature>
<dbReference type="InterPro" id="IPR000829">
    <property type="entry name" value="DAGK"/>
</dbReference>
<dbReference type="Pfam" id="PF01219">
    <property type="entry name" value="DAGK_prokar"/>
    <property type="match status" value="1"/>
</dbReference>
<evidence type="ECO:0008006" key="4">
    <source>
        <dbReference type="Google" id="ProtNLM"/>
    </source>
</evidence>
<reference evidence="3" key="1">
    <citation type="submission" date="2011-02" db="EMBL/GenBank/DDBJ databases">
        <title>The complete genome of Planctomyces brasiliensis DSM 5305.</title>
        <authorList>
            <person name="Lucas S."/>
            <person name="Copeland A."/>
            <person name="Lapidus A."/>
            <person name="Bruce D."/>
            <person name="Goodwin L."/>
            <person name="Pitluck S."/>
            <person name="Kyrpides N."/>
            <person name="Mavromatis K."/>
            <person name="Pagani I."/>
            <person name="Ivanova N."/>
            <person name="Ovchinnikova G."/>
            <person name="Lu M."/>
            <person name="Detter J.C."/>
            <person name="Han C."/>
            <person name="Land M."/>
            <person name="Hauser L."/>
            <person name="Markowitz V."/>
            <person name="Cheng J.-F."/>
            <person name="Hugenholtz P."/>
            <person name="Woyke T."/>
            <person name="Wu D."/>
            <person name="Tindall B."/>
            <person name="Pomrenke H.G."/>
            <person name="Brambilla E."/>
            <person name="Klenk H.-P."/>
            <person name="Eisen J.A."/>
        </authorList>
    </citation>
    <scope>NUCLEOTIDE SEQUENCE [LARGE SCALE GENOMIC DNA]</scope>
    <source>
        <strain evidence="3">ATCC 49424 / DSM 5305 / JCM 21570 / NBRC 103401 / IFAM 1448</strain>
    </source>
</reference>
<accession>F0SM77</accession>
<dbReference type="GO" id="GO:0008654">
    <property type="term" value="P:phospholipid biosynthetic process"/>
    <property type="evidence" value="ECO:0007669"/>
    <property type="project" value="InterPro"/>
</dbReference>
<dbReference type="EMBL" id="CP002546">
    <property type="protein sequence ID" value="ADY61032.1"/>
    <property type="molecule type" value="Genomic_DNA"/>
</dbReference>